<sequence>MASLEGGSTASAEWLDTWLEALGDARQAMLDGREQVDGEQRQLGQRRWRDTQRTLTPISGQYRPMWREAMLRRVAALAEGTASSTLAGGSSAPFELPDEGRDSGRGSGSGSFSKIRARNWRCGAVISWATLPMDCEAVASEISDVISSSHAKTPPSLLPAADGSSCHCILNRALLRSPSDAAALGFDDCGSWFGLPSVRHNASYAVRPQWLHADPVAVAVLERVVLPEVLQQFVQAAEAVKVAAGDAATDDQKLLDLLTTAVRRIAEFTFYMFNGAPYTRGSAAIGVLAHHALYLWLIGPPADVGVQAAERGTLARHRLQAMRCLPHWQRHSMPDIEASSAHTAQDYWAHGAYWSSFQDDALGDPTPRGPASKLPALAARTLSCLRSALWRPGRRENTEEMEQLGRLDSRRLQQVLRALGKSSATDASADSHSQDPELLVSQVEDEDS</sequence>
<evidence type="ECO:0000313" key="3">
    <source>
        <dbReference type="Proteomes" id="UP000654075"/>
    </source>
</evidence>
<reference evidence="2" key="1">
    <citation type="submission" date="2021-02" db="EMBL/GenBank/DDBJ databases">
        <authorList>
            <person name="Dougan E. K."/>
            <person name="Rhodes N."/>
            <person name="Thang M."/>
            <person name="Chan C."/>
        </authorList>
    </citation>
    <scope>NUCLEOTIDE SEQUENCE</scope>
</reference>
<comment type="caution">
    <text evidence="2">The sequence shown here is derived from an EMBL/GenBank/DDBJ whole genome shotgun (WGS) entry which is preliminary data.</text>
</comment>
<gene>
    <name evidence="2" type="ORF">PGLA1383_LOCUS7460</name>
</gene>
<evidence type="ECO:0000313" key="2">
    <source>
        <dbReference type="EMBL" id="CAE8588670.1"/>
    </source>
</evidence>
<accession>A0A813DJ42</accession>
<dbReference type="EMBL" id="CAJNNV010003255">
    <property type="protein sequence ID" value="CAE8588670.1"/>
    <property type="molecule type" value="Genomic_DNA"/>
</dbReference>
<feature type="compositionally biased region" description="Low complexity" evidence="1">
    <location>
        <begin position="422"/>
        <end position="431"/>
    </location>
</feature>
<feature type="region of interest" description="Disordered" evidence="1">
    <location>
        <begin position="418"/>
        <end position="448"/>
    </location>
</feature>
<evidence type="ECO:0000256" key="1">
    <source>
        <dbReference type="SAM" id="MobiDB-lite"/>
    </source>
</evidence>
<keyword evidence="3" id="KW-1185">Reference proteome</keyword>
<proteinExistence type="predicted"/>
<dbReference type="AlphaFoldDB" id="A0A813DJ42"/>
<protein>
    <submittedName>
        <fullName evidence="2">Uncharacterized protein</fullName>
    </submittedName>
</protein>
<feature type="region of interest" description="Disordered" evidence="1">
    <location>
        <begin position="84"/>
        <end position="112"/>
    </location>
</feature>
<organism evidence="2 3">
    <name type="scientific">Polarella glacialis</name>
    <name type="common">Dinoflagellate</name>
    <dbReference type="NCBI Taxonomy" id="89957"/>
    <lineage>
        <taxon>Eukaryota</taxon>
        <taxon>Sar</taxon>
        <taxon>Alveolata</taxon>
        <taxon>Dinophyceae</taxon>
        <taxon>Suessiales</taxon>
        <taxon>Suessiaceae</taxon>
        <taxon>Polarella</taxon>
    </lineage>
</organism>
<dbReference type="Proteomes" id="UP000654075">
    <property type="component" value="Unassembled WGS sequence"/>
</dbReference>
<name>A0A813DJ42_POLGL</name>